<accession>D2QQF9</accession>
<dbReference type="GO" id="GO:0004519">
    <property type="term" value="F:endonuclease activity"/>
    <property type="evidence" value="ECO:0007669"/>
    <property type="project" value="UniProtKB-KW"/>
</dbReference>
<dbReference type="HOGENOM" id="CLU_030508_1_0_10"/>
<dbReference type="Proteomes" id="UP000002028">
    <property type="component" value="Chromosome"/>
</dbReference>
<keyword evidence="2" id="KW-0255">Endonuclease</keyword>
<evidence type="ECO:0000313" key="3">
    <source>
        <dbReference type="Proteomes" id="UP000002028"/>
    </source>
</evidence>
<dbReference type="eggNOG" id="COG3568">
    <property type="taxonomic scope" value="Bacteria"/>
</dbReference>
<keyword evidence="2" id="KW-0378">Hydrolase</keyword>
<dbReference type="GO" id="GO:0000175">
    <property type="term" value="F:3'-5'-RNA exonuclease activity"/>
    <property type="evidence" value="ECO:0007669"/>
    <property type="project" value="TreeGrafter"/>
</dbReference>
<keyword evidence="2" id="KW-0540">Nuclease</keyword>
<reference evidence="2 3" key="1">
    <citation type="journal article" date="2010" name="Stand. Genomic Sci.">
        <title>Complete genome sequence of Spirosoma linguale type strain (1).</title>
        <authorList>
            <person name="Lail K."/>
            <person name="Sikorski J."/>
            <person name="Saunders E."/>
            <person name="Lapidus A."/>
            <person name="Glavina Del Rio T."/>
            <person name="Copeland A."/>
            <person name="Tice H."/>
            <person name="Cheng J.-F."/>
            <person name="Lucas S."/>
            <person name="Nolan M."/>
            <person name="Bruce D."/>
            <person name="Goodwin L."/>
            <person name="Pitluck S."/>
            <person name="Ivanova N."/>
            <person name="Mavromatis K."/>
            <person name="Ovchinnikova G."/>
            <person name="Pati A."/>
            <person name="Chen A."/>
            <person name="Palaniappan K."/>
            <person name="Land M."/>
            <person name="Hauser L."/>
            <person name="Chang Y.-J."/>
            <person name="Jeffries C.D."/>
            <person name="Chain P."/>
            <person name="Brettin T."/>
            <person name="Detter J.C."/>
            <person name="Schuetze A."/>
            <person name="Rohde M."/>
            <person name="Tindall B.J."/>
            <person name="Goeker M."/>
            <person name="Bristow J."/>
            <person name="Eisen J.A."/>
            <person name="Markowitz V."/>
            <person name="Hugenholtz P."/>
            <person name="Kyrpides N.C."/>
            <person name="Klenk H.-P."/>
            <person name="Chen F."/>
        </authorList>
    </citation>
    <scope>NUCLEOTIDE SEQUENCE [LARGE SCALE GENOMIC DNA]</scope>
    <source>
        <strain evidence="3">ATCC 33905 / DSM 74 / LMG 10896 / Claus 1</strain>
    </source>
</reference>
<dbReference type="Gene3D" id="3.60.10.10">
    <property type="entry name" value="Endonuclease/exonuclease/phosphatase"/>
    <property type="match status" value="1"/>
</dbReference>
<dbReference type="KEGG" id="sli:Slin_4762"/>
<dbReference type="InterPro" id="IPR005135">
    <property type="entry name" value="Endo/exonuclease/phosphatase"/>
</dbReference>
<dbReference type="AlphaFoldDB" id="D2QQF9"/>
<dbReference type="EMBL" id="CP001769">
    <property type="protein sequence ID" value="ADB40740.1"/>
    <property type="molecule type" value="Genomic_DNA"/>
</dbReference>
<dbReference type="InterPro" id="IPR036691">
    <property type="entry name" value="Endo/exonu/phosph_ase_sf"/>
</dbReference>
<protein>
    <submittedName>
        <fullName evidence="2">Endonuclease/exonuclease/phosphatase</fullName>
    </submittedName>
</protein>
<gene>
    <name evidence="2" type="ordered locus">Slin_4762</name>
</gene>
<name>D2QQF9_SPILD</name>
<dbReference type="PANTHER" id="PTHR12121:SF36">
    <property type="entry name" value="ENDONUCLEASE_EXONUCLEASE_PHOSPHATASE DOMAIN-CONTAINING PROTEIN"/>
    <property type="match status" value="1"/>
</dbReference>
<organism evidence="2 3">
    <name type="scientific">Spirosoma linguale (strain ATCC 33905 / DSM 74 / LMG 10896 / Claus 1)</name>
    <dbReference type="NCBI Taxonomy" id="504472"/>
    <lineage>
        <taxon>Bacteria</taxon>
        <taxon>Pseudomonadati</taxon>
        <taxon>Bacteroidota</taxon>
        <taxon>Cytophagia</taxon>
        <taxon>Cytophagales</taxon>
        <taxon>Cytophagaceae</taxon>
        <taxon>Spirosoma</taxon>
    </lineage>
</organism>
<feature type="domain" description="Endonuclease/exonuclease/phosphatase" evidence="1">
    <location>
        <begin position="48"/>
        <end position="289"/>
    </location>
</feature>
<sequence>MLALALHPQLIVTILNSTQMRILIFVLLSSLMLTQTTFAQKDTPINVATYNLRYNNKGDGINAWPNRKENVKALIRFHEFDLFGTQEALRDQLNDVAELNEFAFLGAGRDDGKEAGEHSAVFYRKDRFKPLQSGNFWLSETPDKPGKGWDATCCNRICSWAKFNDLKTKKDFYFFSVHFDHQGVEARRQSGKLMVEKIKEIAKNTPVILVGDLNSTPDTEQVRTIKTLLNDAHDVTKMPPYGPEGTFNSFKFDAPMDNRIDYIFTSKQFDVLKYGVLTDAKEQRYPSDHQPVVAKVVLK</sequence>
<dbReference type="PANTHER" id="PTHR12121">
    <property type="entry name" value="CARBON CATABOLITE REPRESSOR PROTEIN 4"/>
    <property type="match status" value="1"/>
</dbReference>
<dbReference type="SUPFAM" id="SSF56219">
    <property type="entry name" value="DNase I-like"/>
    <property type="match status" value="1"/>
</dbReference>
<dbReference type="STRING" id="504472.Slin_4762"/>
<dbReference type="CDD" id="cd09083">
    <property type="entry name" value="EEP-1"/>
    <property type="match status" value="1"/>
</dbReference>
<dbReference type="Pfam" id="PF03372">
    <property type="entry name" value="Exo_endo_phos"/>
    <property type="match status" value="1"/>
</dbReference>
<dbReference type="InterPro" id="IPR050410">
    <property type="entry name" value="CCR4/nocturin_mRNA_transcr"/>
</dbReference>
<keyword evidence="3" id="KW-1185">Reference proteome</keyword>
<evidence type="ECO:0000259" key="1">
    <source>
        <dbReference type="Pfam" id="PF03372"/>
    </source>
</evidence>
<proteinExistence type="predicted"/>
<evidence type="ECO:0000313" key="2">
    <source>
        <dbReference type="EMBL" id="ADB40740.1"/>
    </source>
</evidence>